<gene>
    <name evidence="20" type="ORF">J2S72_000056</name>
</gene>
<evidence type="ECO:0000256" key="14">
    <source>
        <dbReference type="ARBA" id="ARBA00023098"/>
    </source>
</evidence>
<evidence type="ECO:0000256" key="9">
    <source>
        <dbReference type="ARBA" id="ARBA00022516"/>
    </source>
</evidence>
<keyword evidence="12 18" id="KW-0548">Nucleotidyltransferase</keyword>
<feature type="transmembrane region" description="Helical" evidence="19">
    <location>
        <begin position="82"/>
        <end position="100"/>
    </location>
</feature>
<keyword evidence="21" id="KW-1185">Reference proteome</keyword>
<dbReference type="GO" id="GO:0004605">
    <property type="term" value="F:phosphatidate cytidylyltransferase activity"/>
    <property type="evidence" value="ECO:0007669"/>
    <property type="project" value="UniProtKB-EC"/>
</dbReference>
<dbReference type="EMBL" id="JAUSTN010000001">
    <property type="protein sequence ID" value="MDQ0274060.1"/>
    <property type="molecule type" value="Genomic_DNA"/>
</dbReference>
<feature type="transmembrane region" description="Helical" evidence="19">
    <location>
        <begin position="12"/>
        <end position="39"/>
    </location>
</feature>
<dbReference type="InterPro" id="IPR000374">
    <property type="entry name" value="PC_trans"/>
</dbReference>
<evidence type="ECO:0000256" key="13">
    <source>
        <dbReference type="ARBA" id="ARBA00022989"/>
    </source>
</evidence>
<keyword evidence="11 18" id="KW-0812">Transmembrane</keyword>
<dbReference type="PROSITE" id="PS01315">
    <property type="entry name" value="CDS"/>
    <property type="match status" value="1"/>
</dbReference>
<keyword evidence="10 18" id="KW-0808">Transferase</keyword>
<evidence type="ECO:0000256" key="16">
    <source>
        <dbReference type="ARBA" id="ARBA00023209"/>
    </source>
</evidence>
<evidence type="ECO:0000256" key="12">
    <source>
        <dbReference type="ARBA" id="ARBA00022695"/>
    </source>
</evidence>
<keyword evidence="13 19" id="KW-1133">Transmembrane helix</keyword>
<evidence type="ECO:0000256" key="10">
    <source>
        <dbReference type="ARBA" id="ARBA00022679"/>
    </source>
</evidence>
<evidence type="ECO:0000313" key="21">
    <source>
        <dbReference type="Proteomes" id="UP001236559"/>
    </source>
</evidence>
<comment type="subcellular location">
    <subcellularLocation>
        <location evidence="2">Cell membrane</location>
        <topology evidence="2">Multi-pass membrane protein</topology>
    </subcellularLocation>
</comment>
<reference evidence="20 21" key="1">
    <citation type="submission" date="2023-07" db="EMBL/GenBank/DDBJ databases">
        <title>Genomic Encyclopedia of Type Strains, Phase IV (KMG-IV): sequencing the most valuable type-strain genomes for metagenomic binning, comparative biology and taxonomic classification.</title>
        <authorList>
            <person name="Goeker M."/>
        </authorList>
    </citation>
    <scope>NUCLEOTIDE SEQUENCE [LARGE SCALE GENOMIC DNA]</scope>
    <source>
        <strain evidence="20 21">DSM 22616</strain>
    </source>
</reference>
<evidence type="ECO:0000256" key="17">
    <source>
        <dbReference type="ARBA" id="ARBA00023264"/>
    </source>
</evidence>
<keyword evidence="17" id="KW-1208">Phospholipid metabolism</keyword>
<dbReference type="Pfam" id="PF01148">
    <property type="entry name" value="CTP_transf_1"/>
    <property type="match status" value="1"/>
</dbReference>
<keyword evidence="8" id="KW-1003">Cell membrane</keyword>
<proteinExistence type="inferred from homology"/>
<evidence type="ECO:0000313" key="20">
    <source>
        <dbReference type="EMBL" id="MDQ0274060.1"/>
    </source>
</evidence>
<comment type="pathway">
    <text evidence="4">Lipid metabolism.</text>
</comment>
<dbReference type="Proteomes" id="UP001236559">
    <property type="component" value="Unassembled WGS sequence"/>
</dbReference>
<keyword evidence="15 19" id="KW-0472">Membrane</keyword>
<evidence type="ECO:0000256" key="19">
    <source>
        <dbReference type="SAM" id="Phobius"/>
    </source>
</evidence>
<feature type="transmembrane region" description="Helical" evidence="19">
    <location>
        <begin position="198"/>
        <end position="219"/>
    </location>
</feature>
<feature type="transmembrane region" description="Helical" evidence="19">
    <location>
        <begin position="133"/>
        <end position="152"/>
    </location>
</feature>
<protein>
    <recommendedName>
        <fullName evidence="7 18">Phosphatidate cytidylyltransferase</fullName>
        <ecNumber evidence="6 18">2.7.7.41</ecNumber>
    </recommendedName>
</protein>
<evidence type="ECO:0000256" key="3">
    <source>
        <dbReference type="ARBA" id="ARBA00005119"/>
    </source>
</evidence>
<evidence type="ECO:0000256" key="4">
    <source>
        <dbReference type="ARBA" id="ARBA00005189"/>
    </source>
</evidence>
<dbReference type="RefSeq" id="WP_023056415.1">
    <property type="nucleotide sequence ID" value="NZ_JAUSTN010000001.1"/>
</dbReference>
<organism evidence="20 21">
    <name type="scientific">Peptoniphilus koenoeneniae</name>
    <dbReference type="NCBI Taxonomy" id="507751"/>
    <lineage>
        <taxon>Bacteria</taxon>
        <taxon>Bacillati</taxon>
        <taxon>Bacillota</taxon>
        <taxon>Tissierellia</taxon>
        <taxon>Tissierellales</taxon>
        <taxon>Peptoniphilaceae</taxon>
        <taxon>Peptoniphilus</taxon>
    </lineage>
</organism>
<feature type="transmembrane region" description="Helical" evidence="19">
    <location>
        <begin position="109"/>
        <end position="127"/>
    </location>
</feature>
<evidence type="ECO:0000256" key="2">
    <source>
        <dbReference type="ARBA" id="ARBA00004651"/>
    </source>
</evidence>
<dbReference type="PANTHER" id="PTHR46382:SF1">
    <property type="entry name" value="PHOSPHATIDATE CYTIDYLYLTRANSFERASE"/>
    <property type="match status" value="1"/>
</dbReference>
<comment type="caution">
    <text evidence="20">The sequence shown here is derived from an EMBL/GenBank/DDBJ whole genome shotgun (WGS) entry which is preliminary data.</text>
</comment>
<accession>A0ABU0AS61</accession>
<dbReference type="EC" id="2.7.7.41" evidence="6 18"/>
<evidence type="ECO:0000256" key="6">
    <source>
        <dbReference type="ARBA" id="ARBA00012487"/>
    </source>
</evidence>
<evidence type="ECO:0000256" key="15">
    <source>
        <dbReference type="ARBA" id="ARBA00023136"/>
    </source>
</evidence>
<evidence type="ECO:0000256" key="8">
    <source>
        <dbReference type="ARBA" id="ARBA00022475"/>
    </source>
</evidence>
<sequence length="262" mass="29382">MSQLSKRTLTAVFGIIALYFVLTRGGIILRSAIFILSIIGVFELKNAFKNIGINLIMPSIILPTILLFLLRISDMYFKEINLNYSASIFLSLIIAFIFVFREKNTSQDAIYSIFSFFYLPFIFNLINDLEGTYYIYLVFVIAFATDTFAYIVGVTMGRHKLIERVSPNKSVEGAIGGLLGSLLSSLALLTFLGISFNVYMILFLILASIVSQIGDLIASKIKRDCKIKDYGKIFPGHGGVLDRFDSILVVIFMVHILFSIVK</sequence>
<keyword evidence="16" id="KW-0594">Phospholipid biosynthesis</keyword>
<evidence type="ECO:0000256" key="11">
    <source>
        <dbReference type="ARBA" id="ARBA00022692"/>
    </source>
</evidence>
<evidence type="ECO:0000256" key="18">
    <source>
        <dbReference type="RuleBase" id="RU003938"/>
    </source>
</evidence>
<comment type="similarity">
    <text evidence="5 18">Belongs to the CDS family.</text>
</comment>
<comment type="pathway">
    <text evidence="3 18">Phospholipid metabolism; CDP-diacylglycerol biosynthesis; CDP-diacylglycerol from sn-glycerol 3-phosphate: step 3/3.</text>
</comment>
<feature type="transmembrane region" description="Helical" evidence="19">
    <location>
        <begin position="173"/>
        <end position="192"/>
    </location>
</feature>
<keyword evidence="9" id="KW-0444">Lipid biosynthesis</keyword>
<comment type="catalytic activity">
    <reaction evidence="1 18">
        <text>a 1,2-diacyl-sn-glycero-3-phosphate + CTP + H(+) = a CDP-1,2-diacyl-sn-glycerol + diphosphate</text>
        <dbReference type="Rhea" id="RHEA:16229"/>
        <dbReference type="ChEBI" id="CHEBI:15378"/>
        <dbReference type="ChEBI" id="CHEBI:33019"/>
        <dbReference type="ChEBI" id="CHEBI:37563"/>
        <dbReference type="ChEBI" id="CHEBI:58332"/>
        <dbReference type="ChEBI" id="CHEBI:58608"/>
        <dbReference type="EC" id="2.7.7.41"/>
    </reaction>
</comment>
<evidence type="ECO:0000256" key="5">
    <source>
        <dbReference type="ARBA" id="ARBA00010185"/>
    </source>
</evidence>
<keyword evidence="14" id="KW-0443">Lipid metabolism</keyword>
<feature type="transmembrane region" description="Helical" evidence="19">
    <location>
        <begin position="240"/>
        <end position="261"/>
    </location>
</feature>
<evidence type="ECO:0000256" key="1">
    <source>
        <dbReference type="ARBA" id="ARBA00001698"/>
    </source>
</evidence>
<feature type="transmembrane region" description="Helical" evidence="19">
    <location>
        <begin position="51"/>
        <end position="70"/>
    </location>
</feature>
<dbReference type="PANTHER" id="PTHR46382">
    <property type="entry name" value="PHOSPHATIDATE CYTIDYLYLTRANSFERASE"/>
    <property type="match status" value="1"/>
</dbReference>
<evidence type="ECO:0000256" key="7">
    <source>
        <dbReference type="ARBA" id="ARBA00019373"/>
    </source>
</evidence>
<name>A0ABU0AS61_9FIRM</name>